<keyword evidence="1" id="KW-1133">Transmembrane helix</keyword>
<dbReference type="Gene3D" id="3.30.700.10">
    <property type="entry name" value="Glycoprotein, Type 4 Pilin"/>
    <property type="match status" value="1"/>
</dbReference>
<dbReference type="Pfam" id="PF07963">
    <property type="entry name" value="N_methyl"/>
    <property type="match status" value="1"/>
</dbReference>
<dbReference type="InterPro" id="IPR045584">
    <property type="entry name" value="Pilin-like"/>
</dbReference>
<dbReference type="InterPro" id="IPR012902">
    <property type="entry name" value="N_methyl_site"/>
</dbReference>
<dbReference type="SUPFAM" id="SSF54523">
    <property type="entry name" value="Pili subunits"/>
    <property type="match status" value="1"/>
</dbReference>
<keyword evidence="1" id="KW-0812">Transmembrane</keyword>
<organism evidence="2 3">
    <name type="scientific">Candidatus Buchananbacteria bacterium RIFCSPHIGHO2_01_FULL_39_14</name>
    <dbReference type="NCBI Taxonomy" id="1797532"/>
    <lineage>
        <taxon>Bacteria</taxon>
        <taxon>Candidatus Buchananiibacteriota</taxon>
    </lineage>
</organism>
<evidence type="ECO:0000256" key="1">
    <source>
        <dbReference type="SAM" id="Phobius"/>
    </source>
</evidence>
<evidence type="ECO:0000313" key="3">
    <source>
        <dbReference type="Proteomes" id="UP000178930"/>
    </source>
</evidence>
<name>A0A1G1XYM5_9BACT</name>
<reference evidence="2 3" key="1">
    <citation type="journal article" date="2016" name="Nat. Commun.">
        <title>Thousands of microbial genomes shed light on interconnected biogeochemical processes in an aquifer system.</title>
        <authorList>
            <person name="Anantharaman K."/>
            <person name="Brown C.T."/>
            <person name="Hug L.A."/>
            <person name="Sharon I."/>
            <person name="Castelle C.J."/>
            <person name="Probst A.J."/>
            <person name="Thomas B.C."/>
            <person name="Singh A."/>
            <person name="Wilkins M.J."/>
            <person name="Karaoz U."/>
            <person name="Brodie E.L."/>
            <person name="Williams K.H."/>
            <person name="Hubbard S.S."/>
            <person name="Banfield J.F."/>
        </authorList>
    </citation>
    <scope>NUCLEOTIDE SEQUENCE [LARGE SCALE GENOMIC DNA]</scope>
</reference>
<proteinExistence type="predicted"/>
<evidence type="ECO:0008006" key="4">
    <source>
        <dbReference type="Google" id="ProtNLM"/>
    </source>
</evidence>
<gene>
    <name evidence="2" type="ORF">A2729_00075</name>
</gene>
<dbReference type="STRING" id="1797532.A2729_00075"/>
<accession>A0A1G1XYM5</accession>
<evidence type="ECO:0000313" key="2">
    <source>
        <dbReference type="EMBL" id="OGY45138.1"/>
    </source>
</evidence>
<comment type="caution">
    <text evidence="2">The sequence shown here is derived from an EMBL/GenBank/DDBJ whole genome shotgun (WGS) entry which is preliminary data.</text>
</comment>
<protein>
    <recommendedName>
        <fullName evidence="4">General secretion pathway GspH domain-containing protein</fullName>
    </recommendedName>
</protein>
<keyword evidence="1" id="KW-0472">Membrane</keyword>
<dbReference type="EMBL" id="MHIB01000004">
    <property type="protein sequence ID" value="OGY45138.1"/>
    <property type="molecule type" value="Genomic_DNA"/>
</dbReference>
<dbReference type="Proteomes" id="UP000178930">
    <property type="component" value="Unassembled WGS sequence"/>
</dbReference>
<feature type="transmembrane region" description="Helical" evidence="1">
    <location>
        <begin position="21"/>
        <end position="42"/>
    </location>
</feature>
<sequence>MLIIDYNKNKVLCPKSAGFTIVEILIILGVLAIVATLSLPFIQSFQVSSDLTTYSEQLTQTLRRAQQKAMAGQNNSAWGVYFNNGQKKVILFKGVDYGSRDSDFDEEISYPPSFSVNTDFSGLIFFNLYRSSPSVGGIVTITSQNNESKNITINELGIIQLIN</sequence>
<dbReference type="AlphaFoldDB" id="A0A1G1XYM5"/>